<evidence type="ECO:0000313" key="2">
    <source>
        <dbReference type="Proteomes" id="UP000824998"/>
    </source>
</evidence>
<organism evidence="1 2">
    <name type="scientific">Amylocarpus encephaloides</name>
    <dbReference type="NCBI Taxonomy" id="45428"/>
    <lineage>
        <taxon>Eukaryota</taxon>
        <taxon>Fungi</taxon>
        <taxon>Dikarya</taxon>
        <taxon>Ascomycota</taxon>
        <taxon>Pezizomycotina</taxon>
        <taxon>Leotiomycetes</taxon>
        <taxon>Helotiales</taxon>
        <taxon>Helotiales incertae sedis</taxon>
        <taxon>Amylocarpus</taxon>
    </lineage>
</organism>
<dbReference type="EMBL" id="MU251951">
    <property type="protein sequence ID" value="KAG9228396.1"/>
    <property type="molecule type" value="Genomic_DNA"/>
</dbReference>
<reference evidence="1" key="1">
    <citation type="journal article" date="2021" name="IMA Fungus">
        <title>Genomic characterization of three marine fungi, including Emericellopsis atlantica sp. nov. with signatures of a generalist lifestyle and marine biomass degradation.</title>
        <authorList>
            <person name="Hagestad O.C."/>
            <person name="Hou L."/>
            <person name="Andersen J.H."/>
            <person name="Hansen E.H."/>
            <person name="Altermark B."/>
            <person name="Li C."/>
            <person name="Kuhnert E."/>
            <person name="Cox R.J."/>
            <person name="Crous P.W."/>
            <person name="Spatafora J.W."/>
            <person name="Lail K."/>
            <person name="Amirebrahimi M."/>
            <person name="Lipzen A."/>
            <person name="Pangilinan J."/>
            <person name="Andreopoulos W."/>
            <person name="Hayes R.D."/>
            <person name="Ng V."/>
            <person name="Grigoriev I.V."/>
            <person name="Jackson S.A."/>
            <person name="Sutton T.D.S."/>
            <person name="Dobson A.D.W."/>
            <person name="Rama T."/>
        </authorList>
    </citation>
    <scope>NUCLEOTIDE SEQUENCE</scope>
    <source>
        <strain evidence="1">TRa018bII</strain>
    </source>
</reference>
<feature type="non-terminal residue" evidence="1">
    <location>
        <position position="107"/>
    </location>
</feature>
<accession>A0A9P7Y792</accession>
<gene>
    <name evidence="1" type="ORF">BJ875DRAFT_350310</name>
</gene>
<keyword evidence="2" id="KW-1185">Reference proteome</keyword>
<sequence>PWATEHALGEYWDCARILPNELVFINPRKSPLSFSSKRVFKTVPKSRWNRPGGIVREESPIRHRDIVKRIYPAFSKRSVKALEPVEHGHIDCFVKIMHRLGSTAKGI</sequence>
<dbReference type="OrthoDB" id="1470350at2759"/>
<dbReference type="Proteomes" id="UP000824998">
    <property type="component" value="Unassembled WGS sequence"/>
</dbReference>
<evidence type="ECO:0000313" key="1">
    <source>
        <dbReference type="EMBL" id="KAG9228396.1"/>
    </source>
</evidence>
<feature type="non-terminal residue" evidence="1">
    <location>
        <position position="1"/>
    </location>
</feature>
<protein>
    <submittedName>
        <fullName evidence="1">Uncharacterized protein</fullName>
    </submittedName>
</protein>
<comment type="caution">
    <text evidence="1">The sequence shown here is derived from an EMBL/GenBank/DDBJ whole genome shotgun (WGS) entry which is preliminary data.</text>
</comment>
<dbReference type="AlphaFoldDB" id="A0A9P7Y792"/>
<name>A0A9P7Y792_9HELO</name>
<proteinExistence type="predicted"/>